<dbReference type="Proteomes" id="UP000308038">
    <property type="component" value="Unassembled WGS sequence"/>
</dbReference>
<protein>
    <submittedName>
        <fullName evidence="2">Phage portal protein</fullName>
    </submittedName>
</protein>
<dbReference type="Pfam" id="PF04860">
    <property type="entry name" value="Phage_portal"/>
    <property type="match status" value="1"/>
</dbReference>
<feature type="compositionally biased region" description="Basic and acidic residues" evidence="1">
    <location>
        <begin position="402"/>
        <end position="417"/>
    </location>
</feature>
<dbReference type="NCBIfam" id="TIGR01537">
    <property type="entry name" value="portal_HK97"/>
    <property type="match status" value="1"/>
</dbReference>
<name>A0ABY2QIY0_9SPHN</name>
<feature type="region of interest" description="Disordered" evidence="1">
    <location>
        <begin position="402"/>
        <end position="446"/>
    </location>
</feature>
<accession>A0ABY2QIY0</accession>
<dbReference type="Gene3D" id="3.40.140.120">
    <property type="match status" value="1"/>
</dbReference>
<proteinExistence type="predicted"/>
<feature type="compositionally biased region" description="Pro residues" evidence="1">
    <location>
        <begin position="431"/>
        <end position="440"/>
    </location>
</feature>
<dbReference type="EMBL" id="SSTI01000004">
    <property type="protein sequence ID" value="THG40434.1"/>
    <property type="molecule type" value="Genomic_DNA"/>
</dbReference>
<evidence type="ECO:0000313" key="2">
    <source>
        <dbReference type="EMBL" id="THG40434.1"/>
    </source>
</evidence>
<keyword evidence="3" id="KW-1185">Reference proteome</keyword>
<dbReference type="InterPro" id="IPR006944">
    <property type="entry name" value="Phage/GTA_portal"/>
</dbReference>
<dbReference type="Gene3D" id="3.30.1120.70">
    <property type="match status" value="1"/>
</dbReference>
<reference evidence="2 3" key="1">
    <citation type="submission" date="2019-04" db="EMBL/GenBank/DDBJ databases">
        <title>Microbes associate with the intestines of laboratory mice.</title>
        <authorList>
            <person name="Navarre W."/>
            <person name="Wong E."/>
            <person name="Huang K.C."/>
            <person name="Tropini C."/>
            <person name="Ng K."/>
            <person name="Yu B."/>
        </authorList>
    </citation>
    <scope>NUCLEOTIDE SEQUENCE [LARGE SCALE GENOMIC DNA]</scope>
    <source>
        <strain evidence="2 3">NM83_B4-11</strain>
    </source>
</reference>
<dbReference type="InterPro" id="IPR006427">
    <property type="entry name" value="Portal_HK97"/>
</dbReference>
<comment type="caution">
    <text evidence="2">The sequence shown here is derived from an EMBL/GenBank/DDBJ whole genome shotgun (WGS) entry which is preliminary data.</text>
</comment>
<evidence type="ECO:0000313" key="3">
    <source>
        <dbReference type="Proteomes" id="UP000308038"/>
    </source>
</evidence>
<sequence>MGIRTRAQAALHAWRGTEARMVAATDVVEGGLPIGAAQPTIVAAADGMSDPSGMTVLNLLGSKAKGAPIGEHQALTVPAVLRALEVLCGLFAMTPFHYFRRTDDGKVRVDDAPEALMFSTSANAAQPAFLMKELMMGDLLMSGKFGAYIHRNALYRPHALSRLVPGSIAVNQHWDRTDGLELFYDAQLPDGTRPRLTRNDMWFVPGFSRDGLVGLDRLKLLSDSFEAAASMNEFAARFWDNNAQPSTVLTTKAKVEQSEKVKIRTDWAQRFAGPRNAGAVAVLDQEMKAEFLSHNNEEAQFIETRGFSVVEVGRAFGVPPHVLFELSRATFSNIEHQSLELYLYTMLGHFGRAQAHMTHQFAAPGHFFEANPDALLKGDIKSRYEAYSIAIDKGVLNPDEVRDLENRNKRPGGDKYRVGSGSTIEGQAPAAPAPAAPAPEPSEEDA</sequence>
<evidence type="ECO:0000256" key="1">
    <source>
        <dbReference type="SAM" id="MobiDB-lite"/>
    </source>
</evidence>
<gene>
    <name evidence="2" type="ORF">E5988_06275</name>
</gene>
<organism evidence="2 3">
    <name type="scientific">Sphingomonas olei</name>
    <dbReference type="NCBI Taxonomy" id="1886787"/>
    <lineage>
        <taxon>Bacteria</taxon>
        <taxon>Pseudomonadati</taxon>
        <taxon>Pseudomonadota</taxon>
        <taxon>Alphaproteobacteria</taxon>
        <taxon>Sphingomonadales</taxon>
        <taxon>Sphingomonadaceae</taxon>
        <taxon>Sphingomonas</taxon>
    </lineage>
</organism>
<dbReference type="Gene3D" id="1.20.1270.210">
    <property type="match status" value="1"/>
</dbReference>